<keyword evidence="3" id="KW-0238">DNA-binding</keyword>
<feature type="compositionally biased region" description="Basic and acidic residues" evidence="5">
    <location>
        <begin position="246"/>
        <end position="263"/>
    </location>
</feature>
<gene>
    <name evidence="7" type="primary">AVEN_170510_1</name>
    <name evidence="7" type="ORF">TNCT_327431</name>
</gene>
<dbReference type="InterPro" id="IPR041577">
    <property type="entry name" value="RT_RNaseH_2"/>
</dbReference>
<keyword evidence="1" id="KW-0645">Protease</keyword>
<protein>
    <submittedName>
        <fullName evidence="7">Integrase_H2C2 domain-containing protein</fullName>
    </submittedName>
</protein>
<evidence type="ECO:0000256" key="5">
    <source>
        <dbReference type="SAM" id="MobiDB-lite"/>
    </source>
</evidence>
<dbReference type="InterPro" id="IPR043128">
    <property type="entry name" value="Rev_trsase/Diguanyl_cyclase"/>
</dbReference>
<keyword evidence="4" id="KW-0479">Metal-binding</keyword>
<keyword evidence="2" id="KW-0378">Hydrolase</keyword>
<evidence type="ECO:0000256" key="2">
    <source>
        <dbReference type="ARBA" id="ARBA00022750"/>
    </source>
</evidence>
<keyword evidence="8" id="KW-1185">Reference proteome</keyword>
<feature type="region of interest" description="Disordered" evidence="5">
    <location>
        <begin position="241"/>
        <end position="267"/>
    </location>
</feature>
<dbReference type="OrthoDB" id="6434793at2759"/>
<dbReference type="InterPro" id="IPR001878">
    <property type="entry name" value="Znf_CCHC"/>
</dbReference>
<dbReference type="SUPFAM" id="SSF56672">
    <property type="entry name" value="DNA/RNA polymerases"/>
    <property type="match status" value="1"/>
</dbReference>
<dbReference type="GO" id="GO:0008270">
    <property type="term" value="F:zinc ion binding"/>
    <property type="evidence" value="ECO:0007669"/>
    <property type="project" value="UniProtKB-KW"/>
</dbReference>
<dbReference type="GO" id="GO:0004190">
    <property type="term" value="F:aspartic-type endopeptidase activity"/>
    <property type="evidence" value="ECO:0007669"/>
    <property type="project" value="UniProtKB-KW"/>
</dbReference>
<keyword evidence="4" id="KW-0862">Zinc</keyword>
<dbReference type="Gene3D" id="3.30.70.270">
    <property type="match status" value="1"/>
</dbReference>
<dbReference type="GO" id="GO:0006508">
    <property type="term" value="P:proteolysis"/>
    <property type="evidence" value="ECO:0007669"/>
    <property type="project" value="UniProtKB-KW"/>
</dbReference>
<dbReference type="Proteomes" id="UP000887116">
    <property type="component" value="Unassembled WGS sequence"/>
</dbReference>
<keyword evidence="4" id="KW-0863">Zinc-finger</keyword>
<evidence type="ECO:0000256" key="4">
    <source>
        <dbReference type="PROSITE-ProRule" id="PRU00047"/>
    </source>
</evidence>
<evidence type="ECO:0000259" key="6">
    <source>
        <dbReference type="PROSITE" id="PS50158"/>
    </source>
</evidence>
<comment type="caution">
    <text evidence="7">The sequence shown here is derived from an EMBL/GenBank/DDBJ whole genome shotgun (WGS) entry which is preliminary data.</text>
</comment>
<evidence type="ECO:0000313" key="7">
    <source>
        <dbReference type="EMBL" id="GFQ78972.1"/>
    </source>
</evidence>
<sequence>MDVDGRVRLGLKKQGDTISVSSTDFEGQGGNRRVNLRDLVPKLDIKNADINLFFEIFERQAKKEKVAEDRWVSQLIPLLPMEIAEIVVKEPPEIGDDYPHIKNLLLARFQLTPVALRDKFESHQRRPGAMWADLVFELRSYLDNWLVGMRVDSFDALKELLVTEQIKKRAPSDLFDHFLDTWDSFKEAKSLAQKLDHFEAIKRVHKKPGLAKTWYRRTYDKPSLESKNKLANFSGKGRNVGSLNRDSIRHEVSHGSSQIRREGLMGSESQFEKRKPIICYYCNEAGHIKPACPRLRKNNFETVANLNVNTGDEDPFKNFKVNMEINGVDRVCLRDSGSAIDVCARSWINENDLLGEYVWVKSPLDEVCHCLPLAKIKITTKRGEFYTKAAIKQDKCDFDMYILGNRTAELIEASDQGVQLINAVVTRSKGICPSLERGKETSDGVLNENRAKLAEFVSPPEGEENDSLEIPAFEEGGEMSLAELKGSEFIEEQRKCLDLKQLWDKAQTEGDTEFKIIRGRLVRVARTRRGEEIRQLCSINRRSKRKIKKEKIAWDEKCEKAFEELKSKLVSQPILFAPDFSKDFILQTDASEVGAGVVLSQRIGEEEHPIVFLSKKFSKAERNYSTVERELAAIILV</sequence>
<evidence type="ECO:0000313" key="8">
    <source>
        <dbReference type="Proteomes" id="UP000887116"/>
    </source>
</evidence>
<proteinExistence type="predicted"/>
<feature type="domain" description="CCHC-type" evidence="6">
    <location>
        <begin position="279"/>
        <end position="294"/>
    </location>
</feature>
<dbReference type="EMBL" id="BMAO01031977">
    <property type="protein sequence ID" value="GFQ78972.1"/>
    <property type="molecule type" value="Genomic_DNA"/>
</dbReference>
<accession>A0A8X6FGH5</accession>
<dbReference type="AlphaFoldDB" id="A0A8X6FGH5"/>
<dbReference type="GO" id="GO:0071897">
    <property type="term" value="P:DNA biosynthetic process"/>
    <property type="evidence" value="ECO:0007669"/>
    <property type="project" value="UniProtKB-ARBA"/>
</dbReference>
<dbReference type="InterPro" id="IPR036875">
    <property type="entry name" value="Znf_CCHC_sf"/>
</dbReference>
<reference evidence="7" key="1">
    <citation type="submission" date="2020-07" db="EMBL/GenBank/DDBJ databases">
        <title>Multicomponent nature underlies the extraordinary mechanical properties of spider dragline silk.</title>
        <authorList>
            <person name="Kono N."/>
            <person name="Nakamura H."/>
            <person name="Mori M."/>
            <person name="Yoshida Y."/>
            <person name="Ohtoshi R."/>
            <person name="Malay A.D."/>
            <person name="Moran D.A.P."/>
            <person name="Tomita M."/>
            <person name="Numata K."/>
            <person name="Arakawa K."/>
        </authorList>
    </citation>
    <scope>NUCLEOTIDE SEQUENCE</scope>
</reference>
<name>A0A8X6FGH5_TRICU</name>
<evidence type="ECO:0000256" key="3">
    <source>
        <dbReference type="ARBA" id="ARBA00023125"/>
    </source>
</evidence>
<keyword evidence="2" id="KW-0064">Aspartyl protease</keyword>
<organism evidence="7 8">
    <name type="scientific">Trichonephila clavata</name>
    <name type="common">Joro spider</name>
    <name type="synonym">Nephila clavata</name>
    <dbReference type="NCBI Taxonomy" id="2740835"/>
    <lineage>
        <taxon>Eukaryota</taxon>
        <taxon>Metazoa</taxon>
        <taxon>Ecdysozoa</taxon>
        <taxon>Arthropoda</taxon>
        <taxon>Chelicerata</taxon>
        <taxon>Arachnida</taxon>
        <taxon>Araneae</taxon>
        <taxon>Araneomorphae</taxon>
        <taxon>Entelegynae</taxon>
        <taxon>Araneoidea</taxon>
        <taxon>Nephilidae</taxon>
        <taxon>Trichonephila</taxon>
    </lineage>
</organism>
<dbReference type="PROSITE" id="PS50158">
    <property type="entry name" value="ZF_CCHC"/>
    <property type="match status" value="1"/>
</dbReference>
<dbReference type="Gene3D" id="4.10.60.10">
    <property type="entry name" value="Zinc finger, CCHC-type"/>
    <property type="match status" value="1"/>
</dbReference>
<dbReference type="PANTHER" id="PTHR46888:SF1">
    <property type="entry name" value="RIBONUCLEASE H"/>
    <property type="match status" value="1"/>
</dbReference>
<dbReference type="InterPro" id="IPR043502">
    <property type="entry name" value="DNA/RNA_pol_sf"/>
</dbReference>
<evidence type="ECO:0000256" key="1">
    <source>
        <dbReference type="ARBA" id="ARBA00022670"/>
    </source>
</evidence>
<dbReference type="GO" id="GO:0003677">
    <property type="term" value="F:DNA binding"/>
    <property type="evidence" value="ECO:0007669"/>
    <property type="project" value="UniProtKB-KW"/>
</dbReference>
<dbReference type="Pfam" id="PF17919">
    <property type="entry name" value="RT_RNaseH_2"/>
    <property type="match status" value="1"/>
</dbReference>
<dbReference type="Gene3D" id="3.10.20.370">
    <property type="match status" value="1"/>
</dbReference>
<dbReference type="SUPFAM" id="SSF57756">
    <property type="entry name" value="Retrovirus zinc finger-like domains"/>
    <property type="match status" value="1"/>
</dbReference>
<dbReference type="PANTHER" id="PTHR46888">
    <property type="entry name" value="ZINC KNUCKLE DOMAINCONTAINING PROTEIN-RELATED"/>
    <property type="match status" value="1"/>
</dbReference>